<organism evidence="2 3">
    <name type="scientific">Parasitella parasitica</name>
    <dbReference type="NCBI Taxonomy" id="35722"/>
    <lineage>
        <taxon>Eukaryota</taxon>
        <taxon>Fungi</taxon>
        <taxon>Fungi incertae sedis</taxon>
        <taxon>Mucoromycota</taxon>
        <taxon>Mucoromycotina</taxon>
        <taxon>Mucoromycetes</taxon>
        <taxon>Mucorales</taxon>
        <taxon>Mucorineae</taxon>
        <taxon>Mucoraceae</taxon>
        <taxon>Parasitella</taxon>
    </lineage>
</organism>
<dbReference type="EMBL" id="LN718971">
    <property type="protein sequence ID" value="CEP07069.1"/>
    <property type="molecule type" value="Genomic_DNA"/>
</dbReference>
<gene>
    <name evidence="2" type="primary">PARPA_00338.1 scaffold 630</name>
</gene>
<sequence length="98" mass="10676">MDSGIFPRSSYHFKNQAVGSFTASWQSSHKPKKNLPKKDKGKASSLSPIPAAQQEVVTAPKKNKGKEKASILPPAAHNLQQAMSPEEVEAHFKTLLLP</sequence>
<dbReference type="Proteomes" id="UP000054107">
    <property type="component" value="Unassembled WGS sequence"/>
</dbReference>
<evidence type="ECO:0000256" key="1">
    <source>
        <dbReference type="SAM" id="MobiDB-lite"/>
    </source>
</evidence>
<accession>A0A0B7MW15</accession>
<keyword evidence="3" id="KW-1185">Reference proteome</keyword>
<proteinExistence type="predicted"/>
<reference evidence="2 3" key="1">
    <citation type="submission" date="2014-09" db="EMBL/GenBank/DDBJ databases">
        <authorList>
            <person name="Ellenberger Sabrina"/>
        </authorList>
    </citation>
    <scope>NUCLEOTIDE SEQUENCE [LARGE SCALE GENOMIC DNA]</scope>
    <source>
        <strain evidence="2 3">CBS 412.66</strain>
    </source>
</reference>
<dbReference type="AlphaFoldDB" id="A0A0B7MW15"/>
<evidence type="ECO:0000313" key="3">
    <source>
        <dbReference type="Proteomes" id="UP000054107"/>
    </source>
</evidence>
<feature type="region of interest" description="Disordered" evidence="1">
    <location>
        <begin position="21"/>
        <end position="85"/>
    </location>
</feature>
<protein>
    <submittedName>
        <fullName evidence="2">Uncharacterized protein</fullName>
    </submittedName>
</protein>
<evidence type="ECO:0000313" key="2">
    <source>
        <dbReference type="EMBL" id="CEP07069.1"/>
    </source>
</evidence>
<name>A0A0B7MW15_9FUNG</name>